<dbReference type="Pfam" id="PF03713">
    <property type="entry name" value="DUF305"/>
    <property type="match status" value="1"/>
</dbReference>
<keyword evidence="5" id="KW-1185">Reference proteome</keyword>
<feature type="signal peptide" evidence="2">
    <location>
        <begin position="1"/>
        <end position="40"/>
    </location>
</feature>
<evidence type="ECO:0000313" key="4">
    <source>
        <dbReference type="EMBL" id="GIH79896.1"/>
    </source>
</evidence>
<evidence type="ECO:0000256" key="1">
    <source>
        <dbReference type="SAM" id="MobiDB-lite"/>
    </source>
</evidence>
<dbReference type="InterPro" id="IPR005183">
    <property type="entry name" value="DUF305_CopM-like"/>
</dbReference>
<dbReference type="Gene3D" id="1.20.1260.10">
    <property type="match status" value="1"/>
</dbReference>
<name>A0A8J3RTI4_9ACTN</name>
<organism evidence="4 5">
    <name type="scientific">Planobispora longispora</name>
    <dbReference type="NCBI Taxonomy" id="28887"/>
    <lineage>
        <taxon>Bacteria</taxon>
        <taxon>Bacillati</taxon>
        <taxon>Actinomycetota</taxon>
        <taxon>Actinomycetes</taxon>
        <taxon>Streptosporangiales</taxon>
        <taxon>Streptosporangiaceae</taxon>
        <taxon>Planobispora</taxon>
    </lineage>
</organism>
<keyword evidence="2" id="KW-0732">Signal</keyword>
<reference evidence="4 5" key="1">
    <citation type="submission" date="2021-01" db="EMBL/GenBank/DDBJ databases">
        <title>Whole genome shotgun sequence of Planobispora longispora NBRC 13918.</title>
        <authorList>
            <person name="Komaki H."/>
            <person name="Tamura T."/>
        </authorList>
    </citation>
    <scope>NUCLEOTIDE SEQUENCE [LARGE SCALE GENOMIC DNA]</scope>
    <source>
        <strain evidence="4 5">NBRC 13918</strain>
    </source>
</reference>
<gene>
    <name evidence="4" type="ORF">Plo01_63250</name>
</gene>
<evidence type="ECO:0000259" key="3">
    <source>
        <dbReference type="Pfam" id="PF03713"/>
    </source>
</evidence>
<dbReference type="AlphaFoldDB" id="A0A8J3RTI4"/>
<comment type="caution">
    <text evidence="4">The sequence shown here is derived from an EMBL/GenBank/DDBJ whole genome shotgun (WGS) entry which is preliminary data.</text>
</comment>
<evidence type="ECO:0000256" key="2">
    <source>
        <dbReference type="SAM" id="SignalP"/>
    </source>
</evidence>
<dbReference type="InterPro" id="IPR012347">
    <property type="entry name" value="Ferritin-like"/>
</dbReference>
<accession>A0A8J3RTI4</accession>
<feature type="chain" id="PRO_5038579817" description="DUF305 domain-containing protein" evidence="2">
    <location>
        <begin position="41"/>
        <end position="251"/>
    </location>
</feature>
<dbReference type="Proteomes" id="UP000616724">
    <property type="component" value="Unassembled WGS sequence"/>
</dbReference>
<feature type="compositionally biased region" description="Low complexity" evidence="1">
    <location>
        <begin position="55"/>
        <end position="89"/>
    </location>
</feature>
<sequence>MSRILANRTPLSRTPLSRMPLSRMSRGCLALGIAAASVLAASACGADAASHHHAGPAPDGAAPAPGVTTPVAGGTAPATDDGTEADAATRPAESDTPAGVFNAADVMFLQMMIPHHRQGAELAALAKARSAREPVRTLAAAIAATQGDEARTMTDWLRAWRQPLEAEPHAHDAHGGLHVTPAEEAEALAGLRGAAFDARFLNVLIAHQHNAVEMARTELKTGRNPQAVELARRIERSRSEQIRQMLAELSS</sequence>
<evidence type="ECO:0000313" key="5">
    <source>
        <dbReference type="Proteomes" id="UP000616724"/>
    </source>
</evidence>
<protein>
    <recommendedName>
        <fullName evidence="3">DUF305 domain-containing protein</fullName>
    </recommendedName>
</protein>
<dbReference type="PANTHER" id="PTHR36933">
    <property type="entry name" value="SLL0788 PROTEIN"/>
    <property type="match status" value="1"/>
</dbReference>
<dbReference type="EMBL" id="BOOH01000052">
    <property type="protein sequence ID" value="GIH79896.1"/>
    <property type="molecule type" value="Genomic_DNA"/>
</dbReference>
<feature type="domain" description="DUF305" evidence="3">
    <location>
        <begin position="105"/>
        <end position="246"/>
    </location>
</feature>
<proteinExistence type="predicted"/>
<dbReference type="PANTHER" id="PTHR36933:SF1">
    <property type="entry name" value="SLL0788 PROTEIN"/>
    <property type="match status" value="1"/>
</dbReference>
<feature type="region of interest" description="Disordered" evidence="1">
    <location>
        <begin position="49"/>
        <end position="97"/>
    </location>
</feature>